<evidence type="ECO:0000259" key="5">
    <source>
        <dbReference type="Pfam" id="PF01593"/>
    </source>
</evidence>
<comment type="pathway">
    <text evidence="2">Amine and polyamine degradation; spermine degradation.</text>
</comment>
<dbReference type="PANTHER" id="PTHR10742:SF418">
    <property type="entry name" value="AMINE OXIDASE DOMAIN-CONTAINING PROTEIN"/>
    <property type="match status" value="1"/>
</dbReference>
<accession>A0ABY8TKN2</accession>
<keyword evidence="7" id="KW-1185">Reference proteome</keyword>
<dbReference type="PRINTS" id="PR00757">
    <property type="entry name" value="AMINEOXDASEF"/>
</dbReference>
<evidence type="ECO:0000256" key="2">
    <source>
        <dbReference type="ARBA" id="ARBA00004723"/>
    </source>
</evidence>
<dbReference type="InterPro" id="IPR002937">
    <property type="entry name" value="Amino_oxidase"/>
</dbReference>
<name>A0ABY8TKN2_TETOB</name>
<dbReference type="SUPFAM" id="SSF54373">
    <property type="entry name" value="FAD-linked reductases, C-terminal domain"/>
    <property type="match status" value="1"/>
</dbReference>
<dbReference type="EMBL" id="CP126208">
    <property type="protein sequence ID" value="WIA08987.1"/>
    <property type="molecule type" value="Genomic_DNA"/>
</dbReference>
<comment type="similarity">
    <text evidence="3">Belongs to the flavin monoamine oxidase family.</text>
</comment>
<protein>
    <recommendedName>
        <fullName evidence="5">Amine oxidase domain-containing protein</fullName>
    </recommendedName>
</protein>
<evidence type="ECO:0000256" key="1">
    <source>
        <dbReference type="ARBA" id="ARBA00001974"/>
    </source>
</evidence>
<reference evidence="6 7" key="1">
    <citation type="submission" date="2023-05" db="EMBL/GenBank/DDBJ databases">
        <title>A 100% complete, gapless, phased diploid assembly of the Scenedesmus obliquus UTEX 3031 genome.</title>
        <authorList>
            <person name="Biondi T.C."/>
            <person name="Hanschen E.R."/>
            <person name="Kwon T."/>
            <person name="Eng W."/>
            <person name="Kruse C.P.S."/>
            <person name="Koehler S.I."/>
            <person name="Kunde Y."/>
            <person name="Gleasner C.D."/>
            <person name="You Mak K.T."/>
            <person name="Polle J."/>
            <person name="Hovde B.T."/>
            <person name="Starkenburg S.R."/>
        </authorList>
    </citation>
    <scope>NUCLEOTIDE SEQUENCE [LARGE SCALE GENOMIC DNA]</scope>
    <source>
        <strain evidence="6 7">DOE0152z</strain>
    </source>
</reference>
<proteinExistence type="inferred from homology"/>
<comment type="cofactor">
    <cofactor evidence="1">
        <name>FAD</name>
        <dbReference type="ChEBI" id="CHEBI:57692"/>
    </cofactor>
</comment>
<organism evidence="6 7">
    <name type="scientific">Tetradesmus obliquus</name>
    <name type="common">Green alga</name>
    <name type="synonym">Acutodesmus obliquus</name>
    <dbReference type="NCBI Taxonomy" id="3088"/>
    <lineage>
        <taxon>Eukaryota</taxon>
        <taxon>Viridiplantae</taxon>
        <taxon>Chlorophyta</taxon>
        <taxon>core chlorophytes</taxon>
        <taxon>Chlorophyceae</taxon>
        <taxon>CS clade</taxon>
        <taxon>Sphaeropleales</taxon>
        <taxon>Scenedesmaceae</taxon>
        <taxon>Tetradesmus</taxon>
    </lineage>
</organism>
<feature type="domain" description="Amine oxidase" evidence="5">
    <location>
        <begin position="19"/>
        <end position="434"/>
    </location>
</feature>
<evidence type="ECO:0000313" key="7">
    <source>
        <dbReference type="Proteomes" id="UP001244341"/>
    </source>
</evidence>
<evidence type="ECO:0000256" key="3">
    <source>
        <dbReference type="ARBA" id="ARBA00005995"/>
    </source>
</evidence>
<dbReference type="InterPro" id="IPR001613">
    <property type="entry name" value="Flavin_amine_oxidase"/>
</dbReference>
<dbReference type="Pfam" id="PF01593">
    <property type="entry name" value="Amino_oxidase"/>
    <property type="match status" value="1"/>
</dbReference>
<dbReference type="Proteomes" id="UP001244341">
    <property type="component" value="Chromosome 1b"/>
</dbReference>
<evidence type="ECO:0000313" key="6">
    <source>
        <dbReference type="EMBL" id="WIA08987.1"/>
    </source>
</evidence>
<sequence>MANKVDSYHSVIVIGAGAAGLYAAQQLRQQYPDVLVVEAQNHVGGRIRQLHGFTGWPIEVGPEFVHGANSKLTEVMQQHGLQATEKPWPDFWYFGKEQRLTDNEGVAKEVDELHDMFDHVGDEAPPPPGRDVSAEQWLRSKGASELQMEVADVCYANDFGCSVQTLGLREMITENNKWDSGETYLILDKPMSALVDGLRAGLTIRTGCPITSITYSPAGALLTGPNGLRLGARKVVITASLAVLQQGRISFSPALPEPKAAAIKRLRFGNAAKIIIAFNKRFWPERLYDVICTHSFVPEFWMTQHAVIDEANKHLHAVVGFLAGPRADALAGMGAEAAVQKFLAQLDQIFGSSTDPQPATSAYAKAHVFDWAQEQWVGGAYSFPSFGAEDGDREALAAPVAGTIFFAGEATHTSVNPCVQAALETGERAARQVIAALNQPASKL</sequence>
<dbReference type="InterPro" id="IPR050281">
    <property type="entry name" value="Flavin_monoamine_oxidase"/>
</dbReference>
<dbReference type="SUPFAM" id="SSF51905">
    <property type="entry name" value="FAD/NAD(P)-binding domain"/>
    <property type="match status" value="1"/>
</dbReference>
<dbReference type="InterPro" id="IPR036188">
    <property type="entry name" value="FAD/NAD-bd_sf"/>
</dbReference>
<keyword evidence="4" id="KW-0560">Oxidoreductase</keyword>
<dbReference type="Gene3D" id="3.50.50.60">
    <property type="entry name" value="FAD/NAD(P)-binding domain"/>
    <property type="match status" value="1"/>
</dbReference>
<gene>
    <name evidence="6" type="ORF">OEZ85_008401</name>
</gene>
<evidence type="ECO:0000256" key="4">
    <source>
        <dbReference type="ARBA" id="ARBA00023002"/>
    </source>
</evidence>
<dbReference type="PANTHER" id="PTHR10742">
    <property type="entry name" value="FLAVIN MONOAMINE OXIDASE"/>
    <property type="match status" value="1"/>
</dbReference>